<dbReference type="InterPro" id="IPR023267">
    <property type="entry name" value="RCMT"/>
</dbReference>
<keyword evidence="1 5" id="KW-0489">Methyltransferase</keyword>
<reference evidence="7" key="1">
    <citation type="submission" date="2023-02" db="EMBL/GenBank/DDBJ databases">
        <title>Mating type loci evolution in Malassezia.</title>
        <authorList>
            <person name="Coelho M.A."/>
        </authorList>
    </citation>
    <scope>NUCLEOTIDE SEQUENCE</scope>
    <source>
        <strain evidence="7">CBS 14136</strain>
    </source>
</reference>
<dbReference type="GO" id="GO:0070475">
    <property type="term" value="P:rRNA base methylation"/>
    <property type="evidence" value="ECO:0007669"/>
    <property type="project" value="TreeGrafter"/>
</dbReference>
<evidence type="ECO:0000256" key="3">
    <source>
        <dbReference type="ARBA" id="ARBA00022691"/>
    </source>
</evidence>
<feature type="binding site" evidence="5">
    <location>
        <position position="299"/>
    </location>
    <ligand>
        <name>S-adenosyl-L-methionine</name>
        <dbReference type="ChEBI" id="CHEBI:59789"/>
    </ligand>
</feature>
<dbReference type="EC" id="2.1.1.311" evidence="7"/>
<dbReference type="SUPFAM" id="SSF53335">
    <property type="entry name" value="S-adenosyl-L-methionine-dependent methyltransferases"/>
    <property type="match status" value="1"/>
</dbReference>
<dbReference type="PRINTS" id="PR02008">
    <property type="entry name" value="RCMTFAMILY"/>
</dbReference>
<keyword evidence="8" id="KW-1185">Reference proteome</keyword>
<evidence type="ECO:0000256" key="5">
    <source>
        <dbReference type="PROSITE-ProRule" id="PRU01023"/>
    </source>
</evidence>
<feature type="binding site" evidence="5">
    <location>
        <position position="349"/>
    </location>
    <ligand>
        <name>S-adenosyl-L-methionine</name>
        <dbReference type="ChEBI" id="CHEBI:59789"/>
    </ligand>
</feature>
<dbReference type="GO" id="GO:0003723">
    <property type="term" value="F:RNA binding"/>
    <property type="evidence" value="ECO:0007669"/>
    <property type="project" value="UniProtKB-UniRule"/>
</dbReference>
<dbReference type="InterPro" id="IPR048889">
    <property type="entry name" value="NSUN5_RCM1_N"/>
</dbReference>
<evidence type="ECO:0000256" key="2">
    <source>
        <dbReference type="ARBA" id="ARBA00022679"/>
    </source>
</evidence>
<accession>A0AAF0JDG3</accession>
<feature type="binding site" evidence="5">
    <location>
        <position position="331"/>
    </location>
    <ligand>
        <name>S-adenosyl-L-methionine</name>
        <dbReference type="ChEBI" id="CHEBI:59789"/>
    </ligand>
</feature>
<dbReference type="PROSITE" id="PS51686">
    <property type="entry name" value="SAM_MT_RSMB_NOP"/>
    <property type="match status" value="1"/>
</dbReference>
<evidence type="ECO:0000313" key="8">
    <source>
        <dbReference type="Proteomes" id="UP001214628"/>
    </source>
</evidence>
<dbReference type="Gene3D" id="3.40.50.150">
    <property type="entry name" value="Vaccinia Virus protein VP39"/>
    <property type="match status" value="1"/>
</dbReference>
<dbReference type="Gene3D" id="3.30.70.1170">
    <property type="entry name" value="Sun protein, domain 3"/>
    <property type="match status" value="1"/>
</dbReference>
<dbReference type="GO" id="GO:0008173">
    <property type="term" value="F:RNA methyltransferase activity"/>
    <property type="evidence" value="ECO:0007669"/>
    <property type="project" value="InterPro"/>
</dbReference>
<name>A0AAF0JDG3_9BASI</name>
<sequence>MAEFYVKAGRALQDILAHRGSIKAITAQFSDDKGPLRAQGNAKRILALVVNTLSFRSTLQAVLRKVDIAALEPKWFGTASPLNRIKGALPPPAPTLASCILLVLTHDLLFVTRGIQAAKAWPPRERLERHKSRLHAEIVRIQLRMGKKNFEELRSGAEERQIAARIPRWCRVNTIRGETEEVISALTQLGWKQGDTEQNDDAAIFTRSKHVPDVLAFHPRATSDLMRTELYKNGTLVLQDLASCFPAAILDPLRDGHGETTAMDATSAPGNKTSHLSALMKGKGKVGLCHSDDQLIALERSPQRFITLQRLLERTGCLSRNHGNVHPQKTDFLSLDPKKFDSVQYMLLDPSCSGSGIVNRLDYLSGRDDEQDNLEEIDPLEKDKALASRLASLASLQEHMIRHAMKFPNLKRFTYSTCSIHEEENEEVVIKVLASEEAKNGGWKLALRDEVLPSWPERGHASACGNDSQIADALVRCTPGGTVETPPNSVYDGATNGFFVCCFVREISRDNQ</sequence>
<feature type="active site" description="Nucleophile" evidence="5">
    <location>
        <position position="418"/>
    </location>
</feature>
<dbReference type="InterPro" id="IPR049560">
    <property type="entry name" value="MeTrfase_RsmB-F_NOP2_cat"/>
</dbReference>
<gene>
    <name evidence="7" type="ORF">MPSI1_001016</name>
</gene>
<dbReference type="EMBL" id="CP118375">
    <property type="protein sequence ID" value="WFD42374.1"/>
    <property type="molecule type" value="Genomic_DNA"/>
</dbReference>
<evidence type="ECO:0000256" key="1">
    <source>
        <dbReference type="ARBA" id="ARBA00022603"/>
    </source>
</evidence>
<dbReference type="InterPro" id="IPR049561">
    <property type="entry name" value="NSUN5_7_fdxn-like"/>
</dbReference>
<dbReference type="InterPro" id="IPR029063">
    <property type="entry name" value="SAM-dependent_MTases_sf"/>
</dbReference>
<dbReference type="InterPro" id="IPR001678">
    <property type="entry name" value="MeTrfase_RsmB-F_NOP2_dom"/>
</dbReference>
<dbReference type="Pfam" id="PF01189">
    <property type="entry name" value="Methyltr_RsmB-F"/>
    <property type="match status" value="1"/>
</dbReference>
<dbReference type="AlphaFoldDB" id="A0AAF0JDG3"/>
<evidence type="ECO:0000259" key="6">
    <source>
        <dbReference type="PROSITE" id="PS51686"/>
    </source>
</evidence>
<dbReference type="GO" id="GO:0005730">
    <property type="term" value="C:nucleolus"/>
    <property type="evidence" value="ECO:0007669"/>
    <property type="project" value="TreeGrafter"/>
</dbReference>
<evidence type="ECO:0000256" key="4">
    <source>
        <dbReference type="ARBA" id="ARBA00022884"/>
    </source>
</evidence>
<keyword evidence="3 5" id="KW-0949">S-adenosyl-L-methionine</keyword>
<comment type="similarity">
    <text evidence="5">Belongs to the class I-like SAM-binding methyltransferase superfamily. RsmB/NOP family.</text>
</comment>
<keyword evidence="2 5" id="KW-0808">Transferase</keyword>
<dbReference type="Proteomes" id="UP001214628">
    <property type="component" value="Chromosome 1"/>
</dbReference>
<comment type="caution">
    <text evidence="5">Lacks conserved residue(s) required for the propagation of feature annotation.</text>
</comment>
<dbReference type="PANTHER" id="PTHR22807">
    <property type="entry name" value="NOP2 YEAST -RELATED NOL1/NOP2/FMU SUN DOMAIN-CONTAINING"/>
    <property type="match status" value="1"/>
</dbReference>
<protein>
    <submittedName>
        <fullName evidence="7">25S rRNA (Cytosine(2278)-C(5))-methyltransferase</fullName>
        <ecNumber evidence="7">2.1.1.311</ecNumber>
    </submittedName>
</protein>
<proteinExistence type="inferred from homology"/>
<keyword evidence="4 5" id="KW-0694">RNA-binding</keyword>
<dbReference type="Pfam" id="PF21153">
    <property type="entry name" value="NSUN5_N"/>
    <property type="match status" value="1"/>
</dbReference>
<organism evidence="7 8">
    <name type="scientific">Malassezia psittaci</name>
    <dbReference type="NCBI Taxonomy" id="1821823"/>
    <lineage>
        <taxon>Eukaryota</taxon>
        <taxon>Fungi</taxon>
        <taxon>Dikarya</taxon>
        <taxon>Basidiomycota</taxon>
        <taxon>Ustilaginomycotina</taxon>
        <taxon>Malasseziomycetes</taxon>
        <taxon>Malasseziales</taxon>
        <taxon>Malasseziaceae</taxon>
        <taxon>Malassezia</taxon>
    </lineage>
</organism>
<dbReference type="PANTHER" id="PTHR22807:SF4">
    <property type="entry name" value="28S RRNA (CYTOSINE-C(5))-METHYLTRANSFERASE"/>
    <property type="match status" value="1"/>
</dbReference>
<dbReference type="Pfam" id="PF21148">
    <property type="entry name" value="NSUN5_fdxn-like"/>
    <property type="match status" value="1"/>
</dbReference>
<feature type="domain" description="SAM-dependent MTase RsmB/NOP-type" evidence="6">
    <location>
        <begin position="158"/>
        <end position="506"/>
    </location>
</feature>
<evidence type="ECO:0000313" key="7">
    <source>
        <dbReference type="EMBL" id="WFD42374.1"/>
    </source>
</evidence>